<keyword evidence="9" id="KW-1185">Reference proteome</keyword>
<dbReference type="Pfam" id="PF14657">
    <property type="entry name" value="Arm-DNA-bind_4"/>
    <property type="match status" value="1"/>
</dbReference>
<dbReference type="InterPro" id="IPR044068">
    <property type="entry name" value="CB"/>
</dbReference>
<dbReference type="Pfam" id="PF14659">
    <property type="entry name" value="Phage_int_SAM_3"/>
    <property type="match status" value="1"/>
</dbReference>
<feature type="domain" description="Core-binding (CB)" evidence="7">
    <location>
        <begin position="56"/>
        <end position="140"/>
    </location>
</feature>
<evidence type="ECO:0000256" key="2">
    <source>
        <dbReference type="ARBA" id="ARBA00022908"/>
    </source>
</evidence>
<keyword evidence="2" id="KW-0229">DNA integration</keyword>
<evidence type="ECO:0000259" key="6">
    <source>
        <dbReference type="PROSITE" id="PS51898"/>
    </source>
</evidence>
<dbReference type="InterPro" id="IPR028259">
    <property type="entry name" value="AP2-like_int_N"/>
</dbReference>
<dbReference type="SUPFAM" id="SSF56349">
    <property type="entry name" value="DNA breaking-rejoining enzymes"/>
    <property type="match status" value="1"/>
</dbReference>
<name>A0A3S8RPC6_9BACL</name>
<reference evidence="8 9" key="1">
    <citation type="submission" date="2018-11" db="EMBL/GenBank/DDBJ databases">
        <title>Genome sequencing of Paenibacillus lentus DSM25539(T).</title>
        <authorList>
            <person name="Kook J.-K."/>
            <person name="Park S.-N."/>
            <person name="Lim Y.K."/>
        </authorList>
    </citation>
    <scope>NUCLEOTIDE SEQUENCE [LARGE SCALE GENOMIC DNA]</scope>
    <source>
        <strain evidence="8 9">DSM 25539</strain>
    </source>
</reference>
<organism evidence="8 9">
    <name type="scientific">Paenibacillus lentus</name>
    <dbReference type="NCBI Taxonomy" id="1338368"/>
    <lineage>
        <taxon>Bacteria</taxon>
        <taxon>Bacillati</taxon>
        <taxon>Bacillota</taxon>
        <taxon>Bacilli</taxon>
        <taxon>Bacillales</taxon>
        <taxon>Paenibacillaceae</taxon>
        <taxon>Paenibacillus</taxon>
    </lineage>
</organism>
<proteinExistence type="inferred from homology"/>
<dbReference type="Pfam" id="PF00589">
    <property type="entry name" value="Phage_integrase"/>
    <property type="match status" value="1"/>
</dbReference>
<dbReference type="InterPro" id="IPR011010">
    <property type="entry name" value="DNA_brk_join_enz"/>
</dbReference>
<dbReference type="PROSITE" id="PS51900">
    <property type="entry name" value="CB"/>
    <property type="match status" value="1"/>
</dbReference>
<feature type="domain" description="Tyr recombinase" evidence="6">
    <location>
        <begin position="162"/>
        <end position="345"/>
    </location>
</feature>
<gene>
    <name evidence="8" type="ORF">EIM92_00185</name>
</gene>
<keyword evidence="3 5" id="KW-0238">DNA-binding</keyword>
<dbReference type="PANTHER" id="PTHR30349:SF64">
    <property type="entry name" value="PROPHAGE INTEGRASE INTD-RELATED"/>
    <property type="match status" value="1"/>
</dbReference>
<dbReference type="Gene3D" id="1.10.443.10">
    <property type="entry name" value="Intergrase catalytic core"/>
    <property type="match status" value="1"/>
</dbReference>
<dbReference type="InterPro" id="IPR050090">
    <property type="entry name" value="Tyrosine_recombinase_XerCD"/>
</dbReference>
<evidence type="ECO:0000256" key="1">
    <source>
        <dbReference type="ARBA" id="ARBA00008857"/>
    </source>
</evidence>
<dbReference type="AlphaFoldDB" id="A0A3S8RPC6"/>
<evidence type="ECO:0000256" key="5">
    <source>
        <dbReference type="PROSITE-ProRule" id="PRU01248"/>
    </source>
</evidence>
<dbReference type="CDD" id="cd01189">
    <property type="entry name" value="INT_ICEBs1_C_like"/>
    <property type="match status" value="1"/>
</dbReference>
<dbReference type="EMBL" id="CP034248">
    <property type="protein sequence ID" value="AZK44806.1"/>
    <property type="molecule type" value="Genomic_DNA"/>
</dbReference>
<dbReference type="Gene3D" id="1.10.150.130">
    <property type="match status" value="1"/>
</dbReference>
<dbReference type="RefSeq" id="WP_125080943.1">
    <property type="nucleotide sequence ID" value="NZ_CP034248.1"/>
</dbReference>
<evidence type="ECO:0000259" key="7">
    <source>
        <dbReference type="PROSITE" id="PS51900"/>
    </source>
</evidence>
<sequence>MPVYKDEKRGTWYAKFNYTDWTGVIKQKLKRGFKTQREAKAYERDFLSKANAGPEMTFGHLVELYMEDCKSRLKPTTYENKEYIINLKILPYFKNLQLNAIEPATVRKWQNELLTDENNYSQTYLKTVNNQLSAIFNFAVKYYRLPSNPARICGSMGKKNADSMQFWTSEEFNKFISEVHKESARIMFEILFWTGIRSGELLALTSNDFDFVSLTISVNKNYARHQNQDLILEPKTPKSKRIITIPQFLADKVQEYISKLYDYEPHERLFTYTKHYLNHEMKRGCAKSGIKKIRIHDLRHSHASLLIELGFSPLLISERLGHENIETTLQTYSHLYPNKHSEVASRLQKLMLETTNDNSEK</sequence>
<dbReference type="GO" id="GO:0006310">
    <property type="term" value="P:DNA recombination"/>
    <property type="evidence" value="ECO:0007669"/>
    <property type="project" value="UniProtKB-KW"/>
</dbReference>
<dbReference type="GO" id="GO:0015074">
    <property type="term" value="P:DNA integration"/>
    <property type="evidence" value="ECO:0007669"/>
    <property type="project" value="UniProtKB-KW"/>
</dbReference>
<evidence type="ECO:0000256" key="4">
    <source>
        <dbReference type="ARBA" id="ARBA00023172"/>
    </source>
</evidence>
<evidence type="ECO:0000313" key="8">
    <source>
        <dbReference type="EMBL" id="AZK44806.1"/>
    </source>
</evidence>
<dbReference type="GO" id="GO:0003677">
    <property type="term" value="F:DNA binding"/>
    <property type="evidence" value="ECO:0007669"/>
    <property type="project" value="UniProtKB-UniRule"/>
</dbReference>
<dbReference type="InterPro" id="IPR004107">
    <property type="entry name" value="Integrase_SAM-like_N"/>
</dbReference>
<protein>
    <submittedName>
        <fullName evidence="8">Site-specific integrase</fullName>
    </submittedName>
</protein>
<evidence type="ECO:0000256" key="3">
    <source>
        <dbReference type="ARBA" id="ARBA00023125"/>
    </source>
</evidence>
<dbReference type="Proteomes" id="UP000273145">
    <property type="component" value="Chromosome"/>
</dbReference>
<dbReference type="InterPro" id="IPR013762">
    <property type="entry name" value="Integrase-like_cat_sf"/>
</dbReference>
<keyword evidence="4" id="KW-0233">DNA recombination</keyword>
<dbReference type="InterPro" id="IPR010998">
    <property type="entry name" value="Integrase_recombinase_N"/>
</dbReference>
<dbReference type="InterPro" id="IPR002104">
    <property type="entry name" value="Integrase_catalytic"/>
</dbReference>
<comment type="similarity">
    <text evidence="1">Belongs to the 'phage' integrase family.</text>
</comment>
<dbReference type="PANTHER" id="PTHR30349">
    <property type="entry name" value="PHAGE INTEGRASE-RELATED"/>
    <property type="match status" value="1"/>
</dbReference>
<dbReference type="KEGG" id="plen:EIM92_00185"/>
<accession>A0A3S8RPC6</accession>
<dbReference type="PROSITE" id="PS51898">
    <property type="entry name" value="TYR_RECOMBINASE"/>
    <property type="match status" value="1"/>
</dbReference>
<dbReference type="OrthoDB" id="9803188at2"/>
<evidence type="ECO:0000313" key="9">
    <source>
        <dbReference type="Proteomes" id="UP000273145"/>
    </source>
</evidence>